<organism evidence="3 4">
    <name type="scientific">Debaryomyces hansenii (strain ATCC 36239 / CBS 767 / BCRC 21394 / JCM 1990 / NBRC 0083 / IGC 2968)</name>
    <name type="common">Yeast</name>
    <name type="synonym">Torulaspora hansenii</name>
    <dbReference type="NCBI Taxonomy" id="284592"/>
    <lineage>
        <taxon>Eukaryota</taxon>
        <taxon>Fungi</taxon>
        <taxon>Dikarya</taxon>
        <taxon>Ascomycota</taxon>
        <taxon>Saccharomycotina</taxon>
        <taxon>Pichiomycetes</taxon>
        <taxon>Debaryomycetaceae</taxon>
        <taxon>Debaryomyces</taxon>
    </lineage>
</organism>
<dbReference type="PANTHER" id="PTHR28298:SF1">
    <property type="entry name" value="EISOSOME PROTEIN 1"/>
    <property type="match status" value="1"/>
</dbReference>
<dbReference type="EMBL" id="CR382133">
    <property type="protein sequence ID" value="CAG84653.2"/>
    <property type="molecule type" value="Genomic_DNA"/>
</dbReference>
<dbReference type="KEGG" id="dha:DEHA2A08492g"/>
<evidence type="ECO:0000313" key="3">
    <source>
        <dbReference type="EMBL" id="CAG84653.2"/>
    </source>
</evidence>
<evidence type="ECO:0000256" key="2">
    <source>
        <dbReference type="SAM" id="MobiDB-lite"/>
    </source>
</evidence>
<feature type="region of interest" description="Disordered" evidence="2">
    <location>
        <begin position="324"/>
        <end position="382"/>
    </location>
</feature>
<feature type="compositionally biased region" description="Basic and acidic residues" evidence="2">
    <location>
        <begin position="661"/>
        <end position="674"/>
    </location>
</feature>
<feature type="region of interest" description="Disordered" evidence="2">
    <location>
        <begin position="413"/>
        <end position="444"/>
    </location>
</feature>
<feature type="compositionally biased region" description="Basic and acidic residues" evidence="2">
    <location>
        <begin position="519"/>
        <end position="606"/>
    </location>
</feature>
<dbReference type="AlphaFoldDB" id="Q6BYM2"/>
<protein>
    <submittedName>
        <fullName evidence="3">DEHA2A08492p</fullName>
    </submittedName>
</protein>
<keyword evidence="4" id="KW-1185">Reference proteome</keyword>
<dbReference type="HOGENOM" id="CLU_014212_0_0_1"/>
<feature type="compositionally biased region" description="Acidic residues" evidence="2">
    <location>
        <begin position="615"/>
        <end position="625"/>
    </location>
</feature>
<feature type="compositionally biased region" description="Basic and acidic residues" evidence="2">
    <location>
        <begin position="738"/>
        <end position="763"/>
    </location>
</feature>
<dbReference type="Proteomes" id="UP000000599">
    <property type="component" value="Chromosome A"/>
</dbReference>
<accession>Q6BYM2</accession>
<proteinExistence type="inferred from homology"/>
<dbReference type="eggNOG" id="ENOG502S8WV">
    <property type="taxonomic scope" value="Eukaryota"/>
</dbReference>
<gene>
    <name evidence="3" type="ordered locus">DEHA2A08492g</name>
</gene>
<dbReference type="InParanoid" id="Q6BYM2"/>
<dbReference type="PANTHER" id="PTHR28298">
    <property type="entry name" value="EISOSOME PROTEIN 1"/>
    <property type="match status" value="1"/>
</dbReference>
<dbReference type="Pfam" id="PF12757">
    <property type="entry name" value="Eisosome1"/>
    <property type="match status" value="1"/>
</dbReference>
<dbReference type="RefSeq" id="XP_456697.2">
    <property type="nucleotide sequence ID" value="XM_456697.1"/>
</dbReference>
<comment type="similarity">
    <text evidence="1">Belongs to the EIS1 family.</text>
</comment>
<dbReference type="OrthoDB" id="4070583at2759"/>
<dbReference type="GeneID" id="2899675"/>
<dbReference type="InterPro" id="IPR024527">
    <property type="entry name" value="Eisosome1"/>
</dbReference>
<evidence type="ECO:0000256" key="1">
    <source>
        <dbReference type="ARBA" id="ARBA00008528"/>
    </source>
</evidence>
<dbReference type="GO" id="GO:0070941">
    <property type="term" value="P:eisosome assembly"/>
    <property type="evidence" value="ECO:0007669"/>
    <property type="project" value="TreeGrafter"/>
</dbReference>
<dbReference type="OMA" id="HAGNERQ"/>
<feature type="region of interest" description="Disordered" evidence="2">
    <location>
        <begin position="519"/>
        <end position="829"/>
    </location>
</feature>
<evidence type="ECO:0000313" key="4">
    <source>
        <dbReference type="Proteomes" id="UP000000599"/>
    </source>
</evidence>
<sequence length="829" mass="90960">MSQSVYQVNGKPLSQTALYQQRLRQGVYQSPSNVSVGVNTNASDTAALLAASSDLTVKPSYERTIAQDAHTAALSAKRDESSLWTRDDEARTATMKSVGSGYTGVTGVVNGGSIYKVATKNSTGTMSTRLDPVKDYRHGLAAKGSAAALNIAKINQVATHNSNKSLNSRFNPDLDYRSGLAGHHRPAEFLDQEEEDLAASGATASLKHGGSTSSGAASQVRSKSFKSTDVAYGNLLVAANSKAQDRLKSLNSSTSKDFREQAKEYAGALAIAQKNSDERMKNNKAGMVDLGGGLTMSLTDLDAKAALVVGPVLSDIESKAVAQREADEQTKTKHAKLVGLHQKSKQEEQARKERERKDIEKEKNVRVTANEERKKDEDSKYVDYQASRNEEVEGKVGELKALELKYAEEKESLLAEKQENQDRIDAEEKELNDNRSKELKELQAEKDDILKPTLDELEEENTKLETIVNSKNEITEEVEKSKALNKEYDSKLAELTNNLEKVKIEIEEYTMELELATQKYEETSKETDNLRQTSIDELKQAEDSHNELDSKISDLDATKSKHLEDKVSQRKEIESKLDERVKNEKEINKELPEHLQKDIDENKLRDTGSLFDEPKYEDDEEDEAETPQPSKSKSVGVSGVKEIPLVDDKELETGAVVPGKSKSETKAKDTEKKSKSTAGTATKESKKPQPKASNAKSPTKAKPASNQVANESPKKASGFKRFTKYFSGSLQEPPASTKKAESKSTKIDDKTKSTKDTAKDATKNTKASSSKDTSKKESTSVAKDSSKDSSKVADQKDEKLAKKESEGSGVDIDDLSSSKNQGGVFKEEI</sequence>
<feature type="compositionally biased region" description="Low complexity" evidence="2">
    <location>
        <begin position="630"/>
        <end position="641"/>
    </location>
</feature>
<feature type="compositionally biased region" description="Basic and acidic residues" evidence="2">
    <location>
        <begin position="344"/>
        <end position="381"/>
    </location>
</feature>
<feature type="compositionally biased region" description="Basic and acidic residues" evidence="2">
    <location>
        <begin position="772"/>
        <end position="806"/>
    </location>
</feature>
<reference evidence="3 4" key="1">
    <citation type="journal article" date="2004" name="Nature">
        <title>Genome evolution in yeasts.</title>
        <authorList>
            <consortium name="Genolevures"/>
            <person name="Dujon B."/>
            <person name="Sherman D."/>
            <person name="Fischer G."/>
            <person name="Durrens P."/>
            <person name="Casaregola S."/>
            <person name="Lafontaine I."/>
            <person name="de Montigny J."/>
            <person name="Marck C."/>
            <person name="Neuveglise C."/>
            <person name="Talla E."/>
            <person name="Goffard N."/>
            <person name="Frangeul L."/>
            <person name="Aigle M."/>
            <person name="Anthouard V."/>
            <person name="Babour A."/>
            <person name="Barbe V."/>
            <person name="Barnay S."/>
            <person name="Blanchin S."/>
            <person name="Beckerich J.M."/>
            <person name="Beyne E."/>
            <person name="Bleykasten C."/>
            <person name="Boisrame A."/>
            <person name="Boyer J."/>
            <person name="Cattolico L."/>
            <person name="Confanioleri F."/>
            <person name="de Daruvar A."/>
            <person name="Despons L."/>
            <person name="Fabre E."/>
            <person name="Fairhead C."/>
            <person name="Ferry-Dumazet H."/>
            <person name="Groppi A."/>
            <person name="Hantraye F."/>
            <person name="Hennequin C."/>
            <person name="Jauniaux N."/>
            <person name="Joyet P."/>
            <person name="Kachouri R."/>
            <person name="Kerrest A."/>
            <person name="Koszul R."/>
            <person name="Lemaire M."/>
            <person name="Lesur I."/>
            <person name="Ma L."/>
            <person name="Muller H."/>
            <person name="Nicaud J.M."/>
            <person name="Nikolski M."/>
            <person name="Oztas S."/>
            <person name="Ozier-Kalogeropoulos O."/>
            <person name="Pellenz S."/>
            <person name="Potier S."/>
            <person name="Richard G.F."/>
            <person name="Straub M.L."/>
            <person name="Suleau A."/>
            <person name="Swennene D."/>
            <person name="Tekaia F."/>
            <person name="Wesolowski-Louvel M."/>
            <person name="Westhof E."/>
            <person name="Wirth B."/>
            <person name="Zeniou-Meyer M."/>
            <person name="Zivanovic I."/>
            <person name="Bolotin-Fukuhara M."/>
            <person name="Thierry A."/>
            <person name="Bouchier C."/>
            <person name="Caudron B."/>
            <person name="Scarpelli C."/>
            <person name="Gaillardin C."/>
            <person name="Weissenbach J."/>
            <person name="Wincker P."/>
            <person name="Souciet J.L."/>
        </authorList>
    </citation>
    <scope>NUCLEOTIDE SEQUENCE [LARGE SCALE GENOMIC DNA]</scope>
    <source>
        <strain evidence="4">ATCC 36239 / CBS 767 / BCRC 21394 / JCM 1990 / NBRC 0083 / IGC 2968</strain>
    </source>
</reference>
<name>Q6BYM2_DEBHA</name>
<dbReference type="VEuPathDB" id="FungiDB:DEHA2A08492g"/>
<dbReference type="FunCoup" id="Q6BYM2">
    <property type="interactions" value="79"/>
</dbReference>